<dbReference type="EMBL" id="BSFE01000011">
    <property type="protein sequence ID" value="GLK53521.1"/>
    <property type="molecule type" value="Genomic_DNA"/>
</dbReference>
<reference evidence="1" key="2">
    <citation type="submission" date="2023-01" db="EMBL/GenBank/DDBJ databases">
        <authorList>
            <person name="Sun Q."/>
            <person name="Evtushenko L."/>
        </authorList>
    </citation>
    <scope>NUCLEOTIDE SEQUENCE</scope>
    <source>
        <strain evidence="1">VKM B-1513</strain>
    </source>
</reference>
<comment type="caution">
    <text evidence="1">The sequence shown here is derived from an EMBL/GenBank/DDBJ whole genome shotgun (WGS) entry which is preliminary data.</text>
</comment>
<name>A0A9W6INH8_9PROT</name>
<proteinExistence type="predicted"/>
<protein>
    <submittedName>
        <fullName evidence="1">Uncharacterized protein</fullName>
    </submittedName>
</protein>
<keyword evidence="2" id="KW-1185">Reference proteome</keyword>
<accession>A0A9W6INH8</accession>
<sequence>MAFNFARLNAELRADMSPQQLARLEALEAQQAHRDANTVYVDGVERFHYSNGAFSYERIRRVGFVVEPSPFDPAAMCLVCTNGITGYESWEIRGLRSGLEQFLDAGRTDFYVCGGTNGRYASLTVKIQDVLGLIKECRDLH</sequence>
<gene>
    <name evidence="1" type="ORF">GCM10017621_30290</name>
</gene>
<organism evidence="1 2">
    <name type="scientific">Maricaulis virginensis</name>
    <dbReference type="NCBI Taxonomy" id="144022"/>
    <lineage>
        <taxon>Bacteria</taxon>
        <taxon>Pseudomonadati</taxon>
        <taxon>Pseudomonadota</taxon>
        <taxon>Alphaproteobacteria</taxon>
        <taxon>Maricaulales</taxon>
        <taxon>Maricaulaceae</taxon>
        <taxon>Maricaulis</taxon>
    </lineage>
</organism>
<evidence type="ECO:0000313" key="2">
    <source>
        <dbReference type="Proteomes" id="UP001143486"/>
    </source>
</evidence>
<reference evidence="1" key="1">
    <citation type="journal article" date="2014" name="Int. J. Syst. Evol. Microbiol.">
        <title>Complete genome sequence of Corynebacterium casei LMG S-19264T (=DSM 44701T), isolated from a smear-ripened cheese.</title>
        <authorList>
            <consortium name="US DOE Joint Genome Institute (JGI-PGF)"/>
            <person name="Walter F."/>
            <person name="Albersmeier A."/>
            <person name="Kalinowski J."/>
            <person name="Ruckert C."/>
        </authorList>
    </citation>
    <scope>NUCLEOTIDE SEQUENCE</scope>
    <source>
        <strain evidence="1">VKM B-1513</strain>
    </source>
</reference>
<dbReference type="Proteomes" id="UP001143486">
    <property type="component" value="Unassembled WGS sequence"/>
</dbReference>
<evidence type="ECO:0000313" key="1">
    <source>
        <dbReference type="EMBL" id="GLK53521.1"/>
    </source>
</evidence>
<dbReference type="AlphaFoldDB" id="A0A9W6INH8"/>
<dbReference type="RefSeq" id="WP_271187869.1">
    <property type="nucleotide sequence ID" value="NZ_BSFE01000011.1"/>
</dbReference>